<dbReference type="EC" id="2.3.3.13" evidence="3 12"/>
<dbReference type="GO" id="GO:0030145">
    <property type="term" value="F:manganese ion binding"/>
    <property type="evidence" value="ECO:0007669"/>
    <property type="project" value="UniProtKB-UniRule"/>
</dbReference>
<dbReference type="HOGENOM" id="CLU_022158_0_1_9"/>
<name>G8LTR2_ACECE</name>
<dbReference type="eggNOG" id="COG0119">
    <property type="taxonomic scope" value="Bacteria"/>
</dbReference>
<reference evidence="15" key="1">
    <citation type="submission" date="2011-12" db="EMBL/GenBank/DDBJ databases">
        <title>Complete sequence of Clostridium clariflavum DSM 19732.</title>
        <authorList>
            <consortium name="US DOE Joint Genome Institute"/>
            <person name="Lucas S."/>
            <person name="Han J."/>
            <person name="Lapidus A."/>
            <person name="Cheng J.-F."/>
            <person name="Goodwin L."/>
            <person name="Pitluck S."/>
            <person name="Peters L."/>
            <person name="Teshima H."/>
            <person name="Detter J.C."/>
            <person name="Han C."/>
            <person name="Tapia R."/>
            <person name="Land M."/>
            <person name="Hauser L."/>
            <person name="Kyrpides N."/>
            <person name="Ivanova N."/>
            <person name="Pagani I."/>
            <person name="Kitzmiller T."/>
            <person name="Lynd L."/>
            <person name="Izquierdo J."/>
            <person name="Woyke T."/>
        </authorList>
    </citation>
    <scope>NUCLEOTIDE SEQUENCE [LARGE SCALE GENOMIC DNA]</scope>
    <source>
        <strain evidence="15">DSM 19732 / NBRC 101661 / EBR45</strain>
    </source>
</reference>
<feature type="region of interest" description="Regulatory domain" evidence="12">
    <location>
        <begin position="392"/>
        <end position="507"/>
    </location>
</feature>
<dbReference type="HAMAP" id="MF_01025">
    <property type="entry name" value="LeuA_type1"/>
    <property type="match status" value="1"/>
</dbReference>
<dbReference type="GO" id="GO:0003852">
    <property type="term" value="F:2-isopropylmalate synthase activity"/>
    <property type="evidence" value="ECO:0007669"/>
    <property type="project" value="UniProtKB-UniRule"/>
</dbReference>
<dbReference type="Pfam" id="PF22617">
    <property type="entry name" value="HCS_D2"/>
    <property type="match status" value="1"/>
</dbReference>
<dbReference type="CDD" id="cd07940">
    <property type="entry name" value="DRE_TIM_IPMS"/>
    <property type="match status" value="1"/>
</dbReference>
<dbReference type="InterPro" id="IPR005671">
    <property type="entry name" value="LeuA_bact_synth"/>
</dbReference>
<keyword evidence="15" id="KW-1185">Reference proteome</keyword>
<dbReference type="STRING" id="720554.Clocl_4141"/>
<dbReference type="KEGG" id="ccl:Clocl_4141"/>
<sequence>MSSRIKIFDTTLRDGEQTPGVNLNIQEKLEIARQLEKLGVDVIEAGFAIASPGDFEAVKAVSENIKNATVASLARAVEKDIDRAWEAVKGAESPRIHTFIATSDIHLKYKLKMTEDEVLERAIAMVKYAKKYCSDVEFSAEDASRTRIEFLIKVIEEVIKAGATVINIPDTVGYTTPAEFGNMIRTIKEKVSNIDKVDISVHCHNDLGLAVANSLAAVMNGATQVECTINGLGERAGNAALEEIIMGIDTRKDFYKIGHKIDTRQIYRTSKLVSSLTGITVQPNKAIVGANAFAHESGIHQHGVLSEKSTYEIMKPESIGLSQNRMVLGKLSGRHAFEERLKEMGYTTLTPEAIQKAFEKFKSLADKKKVVLDKDIEALIEEKVSEVPEIYELESFQITSGNKSVATSTVSLKRNDNIITEAATGDGPVDAAFNAIERAVGMSFTLEDYSLRAVTEGKDALGEVTVRVSKDGKLFVGRGVSTDIIEAGVRAYLNAINRAISEIGEVK</sequence>
<evidence type="ECO:0000256" key="5">
    <source>
        <dbReference type="ARBA" id="ARBA00022430"/>
    </source>
</evidence>
<dbReference type="GO" id="GO:0003985">
    <property type="term" value="F:acetyl-CoA C-acetyltransferase activity"/>
    <property type="evidence" value="ECO:0007669"/>
    <property type="project" value="UniProtKB-UniRule"/>
</dbReference>
<dbReference type="Gene3D" id="3.30.160.270">
    <property type="match status" value="1"/>
</dbReference>
<comment type="catalytic activity">
    <reaction evidence="12">
        <text>3-methyl-2-oxobutanoate + acetyl-CoA + H2O = (2S)-2-isopropylmalate + CoA + H(+)</text>
        <dbReference type="Rhea" id="RHEA:21524"/>
        <dbReference type="ChEBI" id="CHEBI:1178"/>
        <dbReference type="ChEBI" id="CHEBI:11851"/>
        <dbReference type="ChEBI" id="CHEBI:15377"/>
        <dbReference type="ChEBI" id="CHEBI:15378"/>
        <dbReference type="ChEBI" id="CHEBI:57287"/>
        <dbReference type="ChEBI" id="CHEBI:57288"/>
        <dbReference type="EC" id="2.3.3.13"/>
    </reaction>
</comment>
<dbReference type="InterPro" id="IPR013709">
    <property type="entry name" value="2-isopropylmalate_synth_dimer"/>
</dbReference>
<feature type="binding site" evidence="12">
    <location>
        <position position="14"/>
    </location>
    <ligand>
        <name>Mn(2+)</name>
        <dbReference type="ChEBI" id="CHEBI:29035"/>
    </ligand>
</feature>
<dbReference type="SUPFAM" id="SSF110921">
    <property type="entry name" value="2-isopropylmalate synthase LeuA, allosteric (dimerisation) domain"/>
    <property type="match status" value="1"/>
</dbReference>
<dbReference type="InterPro" id="IPR054691">
    <property type="entry name" value="LeuA/HCS_post-cat"/>
</dbReference>
<reference evidence="14 15" key="2">
    <citation type="journal article" date="2012" name="Stand. Genomic Sci.">
        <title>Complete Genome Sequence of Clostridium clariflavum DSM 19732.</title>
        <authorList>
            <person name="Izquierdo J.A."/>
            <person name="Goodwin L."/>
            <person name="Davenport K.W."/>
            <person name="Teshima H."/>
            <person name="Bruce D."/>
            <person name="Detter C."/>
            <person name="Tapia R."/>
            <person name="Han S."/>
            <person name="Land M."/>
            <person name="Hauser L."/>
            <person name="Jeffries C.D."/>
            <person name="Han J."/>
            <person name="Pitluck S."/>
            <person name="Nolan M."/>
            <person name="Chen A."/>
            <person name="Huntemann M."/>
            <person name="Mavromatis K."/>
            <person name="Mikhailova N."/>
            <person name="Liolios K."/>
            <person name="Woyke T."/>
            <person name="Lynd L.R."/>
        </authorList>
    </citation>
    <scope>NUCLEOTIDE SEQUENCE [LARGE SCALE GENOMIC DNA]</scope>
    <source>
        <strain evidence="15">DSM 19732 / NBRC 101661 / EBR45</strain>
    </source>
</reference>
<evidence type="ECO:0000256" key="6">
    <source>
        <dbReference type="ARBA" id="ARBA00022490"/>
    </source>
</evidence>
<dbReference type="PROSITE" id="PS00816">
    <property type="entry name" value="AIPM_HOMOCIT_SYNTH_2"/>
    <property type="match status" value="1"/>
</dbReference>
<dbReference type="OrthoDB" id="9804858at2"/>
<dbReference type="InterPro" id="IPR000891">
    <property type="entry name" value="PYR_CT"/>
</dbReference>
<feature type="binding site" evidence="12">
    <location>
        <position position="202"/>
    </location>
    <ligand>
        <name>Mn(2+)</name>
        <dbReference type="ChEBI" id="CHEBI:29035"/>
    </ligand>
</feature>
<evidence type="ECO:0000256" key="1">
    <source>
        <dbReference type="ARBA" id="ARBA00004689"/>
    </source>
</evidence>
<dbReference type="NCBIfam" id="NF002085">
    <property type="entry name" value="PRK00915.1-2"/>
    <property type="match status" value="1"/>
</dbReference>
<feature type="binding site" evidence="12">
    <location>
        <position position="204"/>
    </location>
    <ligand>
        <name>Mn(2+)</name>
        <dbReference type="ChEBI" id="CHEBI:29035"/>
    </ligand>
</feature>
<keyword evidence="9 12" id="KW-0479">Metal-binding</keyword>
<dbReference type="FunFam" id="3.30.160.270:FF:000001">
    <property type="entry name" value="2-isopropylmalate synthase"/>
    <property type="match status" value="1"/>
</dbReference>
<keyword evidence="11 12" id="KW-0100">Branched-chain amino acid biosynthesis</keyword>
<dbReference type="FunFam" id="1.10.238.260:FF:000001">
    <property type="entry name" value="2-isopropylmalate synthase"/>
    <property type="match status" value="1"/>
</dbReference>
<evidence type="ECO:0000313" key="15">
    <source>
        <dbReference type="Proteomes" id="UP000005435"/>
    </source>
</evidence>
<dbReference type="GO" id="GO:0005737">
    <property type="term" value="C:cytoplasm"/>
    <property type="evidence" value="ECO:0007669"/>
    <property type="project" value="UniProtKB-UniRule"/>
</dbReference>
<keyword evidence="7 12" id="KW-0028">Amino-acid biosynthesis</keyword>
<dbReference type="NCBIfam" id="NF002087">
    <property type="entry name" value="PRK00915.1-4"/>
    <property type="match status" value="1"/>
</dbReference>
<dbReference type="GO" id="GO:0009098">
    <property type="term" value="P:L-leucine biosynthetic process"/>
    <property type="evidence" value="ECO:0007669"/>
    <property type="project" value="UniProtKB-UniRule"/>
</dbReference>
<gene>
    <name evidence="12" type="primary">leuA</name>
    <name evidence="14" type="ordered locus">Clocl_4141</name>
</gene>
<dbReference type="RefSeq" id="WP_014257068.1">
    <property type="nucleotide sequence ID" value="NC_016627.1"/>
</dbReference>
<dbReference type="PANTHER" id="PTHR10277:SF9">
    <property type="entry name" value="2-ISOPROPYLMALATE SYNTHASE 1, CHLOROPLASTIC-RELATED"/>
    <property type="match status" value="1"/>
</dbReference>
<evidence type="ECO:0000256" key="3">
    <source>
        <dbReference type="ARBA" id="ARBA00012973"/>
    </source>
</evidence>
<evidence type="ECO:0000256" key="12">
    <source>
        <dbReference type="HAMAP-Rule" id="MF_01025"/>
    </source>
</evidence>
<keyword evidence="14" id="KW-0012">Acyltransferase</keyword>
<dbReference type="Pfam" id="PF08502">
    <property type="entry name" value="LeuA_dimer"/>
    <property type="match status" value="1"/>
</dbReference>
<dbReference type="EMBL" id="CP003065">
    <property type="protein sequence ID" value="AEV70572.1"/>
    <property type="molecule type" value="Genomic_DNA"/>
</dbReference>
<dbReference type="PANTHER" id="PTHR10277">
    <property type="entry name" value="HOMOCITRATE SYNTHASE-RELATED"/>
    <property type="match status" value="1"/>
</dbReference>
<evidence type="ECO:0000313" key="14">
    <source>
        <dbReference type="EMBL" id="AEV70572.1"/>
    </source>
</evidence>
<dbReference type="InterPro" id="IPR002034">
    <property type="entry name" value="AIPM/Hcit_synth_CS"/>
</dbReference>
<keyword evidence="8 12" id="KW-0808">Transferase</keyword>
<evidence type="ECO:0000256" key="10">
    <source>
        <dbReference type="ARBA" id="ARBA00023211"/>
    </source>
</evidence>
<comment type="pathway">
    <text evidence="1 12">Amino-acid biosynthesis; L-leucine biosynthesis; L-leucine from 3-methyl-2-oxobutanoate: step 1/4.</text>
</comment>
<evidence type="ECO:0000256" key="7">
    <source>
        <dbReference type="ARBA" id="ARBA00022605"/>
    </source>
</evidence>
<accession>G8LTR2</accession>
<evidence type="ECO:0000256" key="2">
    <source>
        <dbReference type="ARBA" id="ARBA00009396"/>
    </source>
</evidence>
<dbReference type="NCBIfam" id="NF002086">
    <property type="entry name" value="PRK00915.1-3"/>
    <property type="match status" value="1"/>
</dbReference>
<comment type="subunit">
    <text evidence="12">Homodimer.</text>
</comment>
<evidence type="ECO:0000256" key="4">
    <source>
        <dbReference type="ARBA" id="ARBA00018198"/>
    </source>
</evidence>
<evidence type="ECO:0000256" key="11">
    <source>
        <dbReference type="ARBA" id="ARBA00023304"/>
    </source>
</evidence>
<dbReference type="Gene3D" id="3.20.20.70">
    <property type="entry name" value="Aldolase class I"/>
    <property type="match status" value="1"/>
</dbReference>
<protein>
    <recommendedName>
        <fullName evidence="4 12">2-isopropylmalate synthase</fullName>
        <ecNumber evidence="3 12">2.3.3.13</ecNumber>
    </recommendedName>
    <alternativeName>
        <fullName evidence="12">Alpha-IPM synthase</fullName>
    </alternativeName>
    <alternativeName>
        <fullName evidence="12">Alpha-isopropylmalate synthase</fullName>
    </alternativeName>
</protein>
<organism evidence="14 15">
    <name type="scientific">Acetivibrio clariflavus (strain DSM 19732 / NBRC 101661 / EBR45)</name>
    <name type="common">Clostridium clariflavum</name>
    <dbReference type="NCBI Taxonomy" id="720554"/>
    <lineage>
        <taxon>Bacteria</taxon>
        <taxon>Bacillati</taxon>
        <taxon>Bacillota</taxon>
        <taxon>Clostridia</taxon>
        <taxon>Eubacteriales</taxon>
        <taxon>Oscillospiraceae</taxon>
        <taxon>Acetivibrio</taxon>
    </lineage>
</organism>
<dbReference type="InterPro" id="IPR036230">
    <property type="entry name" value="LeuA_allosteric_dom_sf"/>
</dbReference>
<keyword evidence="5 12" id="KW-0432">Leucine biosynthesis</keyword>
<comment type="cofactor">
    <cofactor evidence="12">
        <name>Mn(2+)</name>
        <dbReference type="ChEBI" id="CHEBI:29035"/>
    </cofactor>
</comment>
<dbReference type="FunFam" id="3.20.20.70:FF:000010">
    <property type="entry name" value="2-isopropylmalate synthase"/>
    <property type="match status" value="1"/>
</dbReference>
<dbReference type="SUPFAM" id="SSF51569">
    <property type="entry name" value="Aldolase"/>
    <property type="match status" value="1"/>
</dbReference>
<dbReference type="SMART" id="SM00917">
    <property type="entry name" value="LeuA_dimer"/>
    <property type="match status" value="1"/>
</dbReference>
<dbReference type="PROSITE" id="PS50991">
    <property type="entry name" value="PYR_CT"/>
    <property type="match status" value="1"/>
</dbReference>
<comment type="similarity">
    <text evidence="2 12">Belongs to the alpha-IPM synthase/homocitrate synthase family. LeuA type 1 subfamily.</text>
</comment>
<dbReference type="Gene3D" id="1.10.238.260">
    <property type="match status" value="1"/>
</dbReference>
<dbReference type="InterPro" id="IPR050073">
    <property type="entry name" value="2-IPM_HCS-like"/>
</dbReference>
<dbReference type="NCBIfam" id="TIGR00973">
    <property type="entry name" value="leuA_bact"/>
    <property type="match status" value="1"/>
</dbReference>
<dbReference type="Pfam" id="PF00682">
    <property type="entry name" value="HMGL-like"/>
    <property type="match status" value="1"/>
</dbReference>
<evidence type="ECO:0000256" key="9">
    <source>
        <dbReference type="ARBA" id="ARBA00022723"/>
    </source>
</evidence>
<dbReference type="InterPro" id="IPR013785">
    <property type="entry name" value="Aldolase_TIM"/>
</dbReference>
<keyword evidence="6 12" id="KW-0963">Cytoplasm</keyword>
<dbReference type="UniPathway" id="UPA00048">
    <property type="reaction ID" value="UER00070"/>
</dbReference>
<dbReference type="NCBIfam" id="NF002088">
    <property type="entry name" value="PRK00915.1-5"/>
    <property type="match status" value="1"/>
</dbReference>
<evidence type="ECO:0000259" key="13">
    <source>
        <dbReference type="PROSITE" id="PS50991"/>
    </source>
</evidence>
<dbReference type="AlphaFoldDB" id="G8LTR2"/>
<comment type="function">
    <text evidence="12">Catalyzes the condensation of the acetyl group of acetyl-CoA with 3-methyl-2-oxobutanoate (2-ketoisovalerate) to form 3-carboxy-3-hydroxy-4-methylpentanoate (2-isopropylmalate).</text>
</comment>
<feature type="domain" description="Pyruvate carboxyltransferase" evidence="13">
    <location>
        <begin position="5"/>
        <end position="267"/>
    </location>
</feature>
<proteinExistence type="inferred from homology"/>
<keyword evidence="10 12" id="KW-0464">Manganese</keyword>
<feature type="binding site" evidence="12">
    <location>
        <position position="238"/>
    </location>
    <ligand>
        <name>Mn(2+)</name>
        <dbReference type="ChEBI" id="CHEBI:29035"/>
    </ligand>
</feature>
<dbReference type="Proteomes" id="UP000005435">
    <property type="component" value="Chromosome"/>
</dbReference>
<dbReference type="PROSITE" id="PS00815">
    <property type="entry name" value="AIPM_HOMOCIT_SYNTH_1"/>
    <property type="match status" value="1"/>
</dbReference>
<evidence type="ECO:0000256" key="8">
    <source>
        <dbReference type="ARBA" id="ARBA00022679"/>
    </source>
</evidence>